<comment type="caution">
    <text evidence="3">The sequence shown here is derived from an EMBL/GenBank/DDBJ whole genome shotgun (WGS) entry which is preliminary data.</text>
</comment>
<feature type="coiled-coil region" evidence="1">
    <location>
        <begin position="365"/>
        <end position="584"/>
    </location>
</feature>
<keyword evidence="4" id="KW-1185">Reference proteome</keyword>
<dbReference type="Pfam" id="PF21044">
    <property type="entry name" value="CIP2A_N"/>
    <property type="match status" value="1"/>
</dbReference>
<sequence>MVFNVLANVKSLTTRCYAVDLVQDLVFELLLSLCTVDSLRTCICRLLFSVSVPPADQLSQLLNSLPGPECPPLVAALCWGLQPVGTSSTTSLVALDFLREMYEELLCGEENDLRSGCVLFLPALIHILKEPWSIDMPRLKTSCARLSRTLKLITVLCSEDEIKAAVAELVKTEYFMGQLDFQMAYNRLLLNQSLAHKFDANLMEDWGCGDSFANPTADVQDTALCTESRYLLPVSPSVAAANARKAGSSIQAQSTEAQKQLMLSNNKENMPLLRNTSTGDMSLQSICTDVDTSIQSLIEKMHSSIELKDMKTADVIDIYEHRLQSHQMKEDHLQDLLEAKSLALTQADRLIAQYRSRQARHGAEAHKMRCLFQEAERKNDSLLKEMNELKLDKDRLKSDIDMLRHEKNQLELQAQELCELKVTHTELKERYSELEFHLTKVQQELKTTQEMHEILQKHYESLKHQHDVTSEQLKKLEEESKLMSRELKDKAAKLQETTKALQTLNEKHSQILKDKEEVEQEKEELEKATDTLRGNIAILEQTKRELLQKVKSLEHITQEQEIVAKAYQDKLQHLEAEVSQHAEVAALINKLTSGRSASAAPPKM</sequence>
<keyword evidence="1" id="KW-0175">Coiled coil</keyword>
<dbReference type="EMBL" id="PZQS01000006">
    <property type="protein sequence ID" value="PVD28593.1"/>
    <property type="molecule type" value="Genomic_DNA"/>
</dbReference>
<name>A0A2T7P5C2_POMCA</name>
<evidence type="ECO:0000313" key="4">
    <source>
        <dbReference type="Proteomes" id="UP000245119"/>
    </source>
</evidence>
<organism evidence="3 4">
    <name type="scientific">Pomacea canaliculata</name>
    <name type="common">Golden apple snail</name>
    <dbReference type="NCBI Taxonomy" id="400727"/>
    <lineage>
        <taxon>Eukaryota</taxon>
        <taxon>Metazoa</taxon>
        <taxon>Spiralia</taxon>
        <taxon>Lophotrochozoa</taxon>
        <taxon>Mollusca</taxon>
        <taxon>Gastropoda</taxon>
        <taxon>Caenogastropoda</taxon>
        <taxon>Architaenioglossa</taxon>
        <taxon>Ampullarioidea</taxon>
        <taxon>Ampullariidae</taxon>
        <taxon>Pomacea</taxon>
    </lineage>
</organism>
<evidence type="ECO:0000256" key="1">
    <source>
        <dbReference type="SAM" id="Coils"/>
    </source>
</evidence>
<protein>
    <recommendedName>
        <fullName evidence="2">CIP2A N-terminal domain-containing protein</fullName>
    </recommendedName>
</protein>
<evidence type="ECO:0000259" key="2">
    <source>
        <dbReference type="Pfam" id="PF21044"/>
    </source>
</evidence>
<dbReference type="STRING" id="400727.A0A2T7P5C2"/>
<dbReference type="OrthoDB" id="73401at2759"/>
<reference evidence="3 4" key="1">
    <citation type="submission" date="2018-04" db="EMBL/GenBank/DDBJ databases">
        <title>The genome of golden apple snail Pomacea canaliculata provides insight into stress tolerance and invasive adaptation.</title>
        <authorList>
            <person name="Liu C."/>
            <person name="Liu B."/>
            <person name="Ren Y."/>
            <person name="Zhang Y."/>
            <person name="Wang H."/>
            <person name="Li S."/>
            <person name="Jiang F."/>
            <person name="Yin L."/>
            <person name="Zhang G."/>
            <person name="Qian W."/>
            <person name="Fan W."/>
        </authorList>
    </citation>
    <scope>NUCLEOTIDE SEQUENCE [LARGE SCALE GENOMIC DNA]</scope>
    <source>
        <strain evidence="3">SZHN2017</strain>
        <tissue evidence="3">Muscle</tissue>
    </source>
</reference>
<dbReference type="PANTHER" id="PTHR23161:SF2">
    <property type="entry name" value="PROTEIN CIP2A"/>
    <property type="match status" value="1"/>
</dbReference>
<dbReference type="Proteomes" id="UP000245119">
    <property type="component" value="Linkage Group LG6"/>
</dbReference>
<feature type="domain" description="CIP2A N-terminal" evidence="2">
    <location>
        <begin position="26"/>
        <end position="190"/>
    </location>
</feature>
<evidence type="ECO:0000313" key="3">
    <source>
        <dbReference type="EMBL" id="PVD28593.1"/>
    </source>
</evidence>
<dbReference type="InterPro" id="IPR042510">
    <property type="entry name" value="CIP2A"/>
</dbReference>
<dbReference type="PANTHER" id="PTHR23161">
    <property type="entry name" value="PROTEIN CIP2A"/>
    <property type="match status" value="1"/>
</dbReference>
<proteinExistence type="predicted"/>
<accession>A0A2T7P5C2</accession>
<gene>
    <name evidence="3" type="ORF">C0Q70_11186</name>
</gene>
<dbReference type="AlphaFoldDB" id="A0A2T7P5C2"/>
<dbReference type="InterPro" id="IPR048701">
    <property type="entry name" value="CIP2A_N"/>
</dbReference>